<dbReference type="RefSeq" id="XP_033388802.1">
    <property type="nucleotide sequence ID" value="XM_033533425.1"/>
</dbReference>
<dbReference type="EMBL" id="ML978066">
    <property type="protein sequence ID" value="KAF2020463.1"/>
    <property type="molecule type" value="Genomic_DNA"/>
</dbReference>
<keyword evidence="2" id="KW-0479">Metal-binding</keyword>
<protein>
    <recommendedName>
        <fullName evidence="9">Zn(2)-C6 fungal-type domain-containing protein</fullName>
    </recommendedName>
</protein>
<evidence type="ECO:0000256" key="7">
    <source>
        <dbReference type="ARBA" id="ARBA00023242"/>
    </source>
</evidence>
<evidence type="ECO:0000256" key="2">
    <source>
        <dbReference type="ARBA" id="ARBA00022723"/>
    </source>
</evidence>
<evidence type="ECO:0000256" key="3">
    <source>
        <dbReference type="ARBA" id="ARBA00022833"/>
    </source>
</evidence>
<keyword evidence="7" id="KW-0539">Nucleus</keyword>
<dbReference type="Pfam" id="PF00172">
    <property type="entry name" value="Zn_clus"/>
    <property type="match status" value="1"/>
</dbReference>
<organism evidence="10 11">
    <name type="scientific">Aaosphaeria arxii CBS 175.79</name>
    <dbReference type="NCBI Taxonomy" id="1450172"/>
    <lineage>
        <taxon>Eukaryota</taxon>
        <taxon>Fungi</taxon>
        <taxon>Dikarya</taxon>
        <taxon>Ascomycota</taxon>
        <taxon>Pezizomycotina</taxon>
        <taxon>Dothideomycetes</taxon>
        <taxon>Pleosporomycetidae</taxon>
        <taxon>Pleosporales</taxon>
        <taxon>Pleosporales incertae sedis</taxon>
        <taxon>Aaosphaeria</taxon>
    </lineage>
</organism>
<feature type="domain" description="Zn(2)-C6 fungal-type" evidence="9">
    <location>
        <begin position="21"/>
        <end position="51"/>
    </location>
</feature>
<dbReference type="GeneID" id="54290822"/>
<dbReference type="PANTHER" id="PTHR47782:SF12">
    <property type="entry name" value="ZN(II)2CYS6 TRANSCRIPTION FACTOR (EUROFUNG)"/>
    <property type="match status" value="1"/>
</dbReference>
<dbReference type="CDD" id="cd00067">
    <property type="entry name" value="GAL4"/>
    <property type="match status" value="1"/>
</dbReference>
<dbReference type="SMART" id="SM00906">
    <property type="entry name" value="Fungal_trans"/>
    <property type="match status" value="1"/>
</dbReference>
<dbReference type="AlphaFoldDB" id="A0A6A5Y5H3"/>
<dbReference type="InterPro" id="IPR007219">
    <property type="entry name" value="XnlR_reg_dom"/>
</dbReference>
<proteinExistence type="predicted"/>
<evidence type="ECO:0000313" key="10">
    <source>
        <dbReference type="EMBL" id="KAF2020463.1"/>
    </source>
</evidence>
<keyword evidence="4" id="KW-0805">Transcription regulation</keyword>
<dbReference type="PANTHER" id="PTHR47782">
    <property type="entry name" value="ZN(II)2CYS6 TRANSCRIPTION FACTOR (EUROFUNG)-RELATED"/>
    <property type="match status" value="1"/>
</dbReference>
<accession>A0A6A5Y5H3</accession>
<dbReference type="GO" id="GO:0005634">
    <property type="term" value="C:nucleus"/>
    <property type="evidence" value="ECO:0007669"/>
    <property type="project" value="UniProtKB-SubCell"/>
</dbReference>
<keyword evidence="6" id="KW-0804">Transcription</keyword>
<dbReference type="GO" id="GO:0045944">
    <property type="term" value="P:positive regulation of transcription by RNA polymerase II"/>
    <property type="evidence" value="ECO:0007669"/>
    <property type="project" value="TreeGrafter"/>
</dbReference>
<dbReference type="InterPro" id="IPR001138">
    <property type="entry name" value="Zn2Cys6_DnaBD"/>
</dbReference>
<feature type="compositionally biased region" description="Polar residues" evidence="8">
    <location>
        <begin position="608"/>
        <end position="650"/>
    </location>
</feature>
<dbReference type="Gene3D" id="4.10.240.10">
    <property type="entry name" value="Zn(2)-C6 fungal-type DNA-binding domain"/>
    <property type="match status" value="1"/>
</dbReference>
<comment type="subcellular location">
    <subcellularLocation>
        <location evidence="1">Nucleus</location>
    </subcellularLocation>
</comment>
<evidence type="ECO:0000256" key="1">
    <source>
        <dbReference type="ARBA" id="ARBA00004123"/>
    </source>
</evidence>
<evidence type="ECO:0000256" key="5">
    <source>
        <dbReference type="ARBA" id="ARBA00023125"/>
    </source>
</evidence>
<dbReference type="SUPFAM" id="SSF57701">
    <property type="entry name" value="Zn2/Cys6 DNA-binding domain"/>
    <property type="match status" value="1"/>
</dbReference>
<dbReference type="OrthoDB" id="2399539at2759"/>
<dbReference type="PROSITE" id="PS00463">
    <property type="entry name" value="ZN2_CY6_FUNGAL_1"/>
    <property type="match status" value="1"/>
</dbReference>
<dbReference type="GO" id="GO:0043565">
    <property type="term" value="F:sequence-specific DNA binding"/>
    <property type="evidence" value="ECO:0007669"/>
    <property type="project" value="TreeGrafter"/>
</dbReference>
<dbReference type="GO" id="GO:0006351">
    <property type="term" value="P:DNA-templated transcription"/>
    <property type="evidence" value="ECO:0007669"/>
    <property type="project" value="InterPro"/>
</dbReference>
<dbReference type="CDD" id="cd12148">
    <property type="entry name" value="fungal_TF_MHR"/>
    <property type="match status" value="1"/>
</dbReference>
<dbReference type="GO" id="GO:0008270">
    <property type="term" value="F:zinc ion binding"/>
    <property type="evidence" value="ECO:0007669"/>
    <property type="project" value="InterPro"/>
</dbReference>
<evidence type="ECO:0000256" key="6">
    <source>
        <dbReference type="ARBA" id="ARBA00023163"/>
    </source>
</evidence>
<keyword evidence="3" id="KW-0862">Zinc</keyword>
<sequence length="732" mass="82555">MSNKRVRLSDSTAAAKFASSACKRCRSRKVKCDAEFPSCLGCVKAGLPCYVADYSVSQDYTRKDVQLLEQKLADLESLIATGHPSPNSGLRNNTQQDLSSDDQDEARRPVDPTEQVPATTSTGSRFSRIRLTVPRIQEPSIDNHAPHSIPPYEIAIQAVTYYFQDFHICHPFLDEEYIRSTVNMIYNEVEAYKKSSTLLTRSQKHALFQFNMVVAIGSIQPYRSGTTSLHPFGFFTAALEAHPPSKFSFNSIEEVQDLLLIANFGAYYNIGCSIWELSRLCVRMCIELHLHQQQPTAVTGQGSIDQLGQRIFWETYLLDRFSSSILGRPFAIDDSAIETPIPADEQCDMAGRSGPRLRVFIHLIRLGQITSRMHHPIYYRSRKARESESVLEIFTSSSSRAADPRDLLSRLRTFSAQLKQWRESAPTVTLPSYIYESAEFFEISFQEARLWLLRAVVDELPAQVSSIREQLLTMSLQSARQIIECFGNLWENGILTYNRTYSRLILISGLVLVSVLKFQATNRQTHVADNASEVDVLYWLTDIDPGSEHTFPSLTEFSQTLETAERLLVWLATNIPDISVYARFFRAVRAEVMKLDIFGVDNNRVPESRQSTTHGTSSRQTQDSTWNSATHRYNNAQNSSLDGACTQTDGSEPLRYDDGPGQELPNPFGENIFSQVQHNGDGIPLEGFSNINDWSFLQTLWMDEIEGGISGSIWDTIIPWETSPGASLYSQL</sequence>
<dbReference type="Pfam" id="PF04082">
    <property type="entry name" value="Fungal_trans"/>
    <property type="match status" value="1"/>
</dbReference>
<dbReference type="InterPro" id="IPR036864">
    <property type="entry name" value="Zn2-C6_fun-type_DNA-bd_sf"/>
</dbReference>
<name>A0A6A5Y5H3_9PLEO</name>
<keyword evidence="5" id="KW-0238">DNA-binding</keyword>
<evidence type="ECO:0000256" key="4">
    <source>
        <dbReference type="ARBA" id="ARBA00023015"/>
    </source>
</evidence>
<dbReference type="PROSITE" id="PS50048">
    <property type="entry name" value="ZN2_CY6_FUNGAL_2"/>
    <property type="match status" value="1"/>
</dbReference>
<feature type="region of interest" description="Disordered" evidence="8">
    <location>
        <begin position="604"/>
        <end position="663"/>
    </location>
</feature>
<dbReference type="GO" id="GO:0000981">
    <property type="term" value="F:DNA-binding transcription factor activity, RNA polymerase II-specific"/>
    <property type="evidence" value="ECO:0007669"/>
    <property type="project" value="InterPro"/>
</dbReference>
<dbReference type="Proteomes" id="UP000799778">
    <property type="component" value="Unassembled WGS sequence"/>
</dbReference>
<evidence type="ECO:0000313" key="11">
    <source>
        <dbReference type="Proteomes" id="UP000799778"/>
    </source>
</evidence>
<dbReference type="InterPro" id="IPR052202">
    <property type="entry name" value="Yeast_MetPath_Reg"/>
</dbReference>
<feature type="compositionally biased region" description="Polar residues" evidence="8">
    <location>
        <begin position="84"/>
        <end position="98"/>
    </location>
</feature>
<keyword evidence="11" id="KW-1185">Reference proteome</keyword>
<feature type="region of interest" description="Disordered" evidence="8">
    <location>
        <begin position="82"/>
        <end position="122"/>
    </location>
</feature>
<evidence type="ECO:0000259" key="9">
    <source>
        <dbReference type="PROSITE" id="PS50048"/>
    </source>
</evidence>
<dbReference type="SMART" id="SM00066">
    <property type="entry name" value="GAL4"/>
    <property type="match status" value="1"/>
</dbReference>
<evidence type="ECO:0000256" key="8">
    <source>
        <dbReference type="SAM" id="MobiDB-lite"/>
    </source>
</evidence>
<reference evidence="10" key="1">
    <citation type="journal article" date="2020" name="Stud. Mycol.">
        <title>101 Dothideomycetes genomes: a test case for predicting lifestyles and emergence of pathogens.</title>
        <authorList>
            <person name="Haridas S."/>
            <person name="Albert R."/>
            <person name="Binder M."/>
            <person name="Bloem J."/>
            <person name="Labutti K."/>
            <person name="Salamov A."/>
            <person name="Andreopoulos B."/>
            <person name="Baker S."/>
            <person name="Barry K."/>
            <person name="Bills G."/>
            <person name="Bluhm B."/>
            <person name="Cannon C."/>
            <person name="Castanera R."/>
            <person name="Culley D."/>
            <person name="Daum C."/>
            <person name="Ezra D."/>
            <person name="Gonzalez J."/>
            <person name="Henrissat B."/>
            <person name="Kuo A."/>
            <person name="Liang C."/>
            <person name="Lipzen A."/>
            <person name="Lutzoni F."/>
            <person name="Magnuson J."/>
            <person name="Mondo S."/>
            <person name="Nolan M."/>
            <person name="Ohm R."/>
            <person name="Pangilinan J."/>
            <person name="Park H.-J."/>
            <person name="Ramirez L."/>
            <person name="Alfaro M."/>
            <person name="Sun H."/>
            <person name="Tritt A."/>
            <person name="Yoshinaga Y."/>
            <person name="Zwiers L.-H."/>
            <person name="Turgeon B."/>
            <person name="Goodwin S."/>
            <person name="Spatafora J."/>
            <person name="Crous P."/>
            <person name="Grigoriev I."/>
        </authorList>
    </citation>
    <scope>NUCLEOTIDE SEQUENCE</scope>
    <source>
        <strain evidence="10">CBS 175.79</strain>
    </source>
</reference>
<gene>
    <name evidence="10" type="ORF">BU24DRAFT_487082</name>
</gene>